<evidence type="ECO:0000256" key="12">
    <source>
        <dbReference type="SAM" id="SignalP"/>
    </source>
</evidence>
<dbReference type="Pfam" id="PF13715">
    <property type="entry name" value="CarbopepD_reg_2"/>
    <property type="match status" value="1"/>
</dbReference>
<evidence type="ECO:0000256" key="4">
    <source>
        <dbReference type="ARBA" id="ARBA00022692"/>
    </source>
</evidence>
<evidence type="ECO:0000256" key="9">
    <source>
        <dbReference type="ARBA" id="ARBA00023237"/>
    </source>
</evidence>
<dbReference type="Pfam" id="PF00593">
    <property type="entry name" value="TonB_dep_Rec_b-barrel"/>
    <property type="match status" value="1"/>
</dbReference>
<dbReference type="SUPFAM" id="SSF49464">
    <property type="entry name" value="Carboxypeptidase regulatory domain-like"/>
    <property type="match status" value="1"/>
</dbReference>
<feature type="domain" description="TonB-dependent receptor plug" evidence="14">
    <location>
        <begin position="117"/>
        <end position="249"/>
    </location>
</feature>
<dbReference type="Gene3D" id="2.40.170.20">
    <property type="entry name" value="TonB-dependent receptor, beta-barrel domain"/>
    <property type="match status" value="1"/>
</dbReference>
<dbReference type="GO" id="GO:0015344">
    <property type="term" value="F:siderophore uptake transmembrane transporter activity"/>
    <property type="evidence" value="ECO:0007669"/>
    <property type="project" value="TreeGrafter"/>
</dbReference>
<feature type="chain" id="PRO_5041399879" evidence="12">
    <location>
        <begin position="23"/>
        <end position="1072"/>
    </location>
</feature>
<keyword evidence="4 10" id="KW-0812">Transmembrane</keyword>
<dbReference type="NCBIfam" id="TIGR04057">
    <property type="entry name" value="SusC_RagA_signa"/>
    <property type="match status" value="1"/>
</dbReference>
<keyword evidence="7 10" id="KW-0472">Membrane</keyword>
<reference evidence="15" key="2">
    <citation type="journal article" date="2024" name="Antonie Van Leeuwenhoek">
        <title>Roseihalotalea indica gen. nov., sp. nov., a halophilic Bacteroidetes from mesopelagic Southwest Indian Ocean with higher carbohydrate metabolic potential.</title>
        <authorList>
            <person name="Chen B."/>
            <person name="Zhang M."/>
            <person name="Lin D."/>
            <person name="Ye J."/>
            <person name="Tang K."/>
        </authorList>
    </citation>
    <scope>NUCLEOTIDE SEQUENCE</scope>
    <source>
        <strain evidence="15">TK19036</strain>
    </source>
</reference>
<dbReference type="GO" id="GO:0044718">
    <property type="term" value="P:siderophore transmembrane transport"/>
    <property type="evidence" value="ECO:0007669"/>
    <property type="project" value="TreeGrafter"/>
</dbReference>
<dbReference type="InterPro" id="IPR008969">
    <property type="entry name" value="CarboxyPept-like_regulatory"/>
</dbReference>
<protein>
    <submittedName>
        <fullName evidence="15">SusC/RagA family TonB-linked outer membrane protein</fullName>
    </submittedName>
</protein>
<evidence type="ECO:0000256" key="3">
    <source>
        <dbReference type="ARBA" id="ARBA00022452"/>
    </source>
</evidence>
<sequence length="1072" mass="116542">MKQFLLFNFCLLLGLTTHWAYAQQVVSGQVTSADDQTPLPGVNVLEEGTTNGTITDLNGEYRVTLTTDNPQLVFSFIGFAQQTVAVNGQSTIDVAMASDTRQLSEVVVTAAGIEANKRELGYSIQNVDAEEIVQSRETNFVSALSGKVAGVQVTSSAGTPGAAAQIRIRGNKSVQGSNAPLFVIDGIPIDNSTYNTADSPEDDVANLGSGGVTNSNRAIDINPEDVESLTVLKGPAATVLYGIRAANGAVVITTKKGARNTKPKISYDFGYTIDQVNKLPDLQTTYAQGAVVDGVPTFQAAMNGFSTSTSWGPRIDGLRYADEESRWDPYGLIVPATDPRATSRVARAYNNAEDFFQTGSNATHNISVSGGTAATNYFFSIGRLDQTGIMPNSFFDRTSFRATTSTEIFKNFDVTFSANYINSGGKRLQNGSNTSGVMLGLLRTTPSFDNSAGYLFEDGTQRAYRGGSIYDNPYFTVNKNFTTDDVNRVIGYSQLSYDALPWLNFTYRLGVDTYSDERLFRNDVNSSSVQAGQAINQTINSKDINSDFLMTITKDISETIGLNFTLGHNYYSKDVAINRIDGQGLASPGFFNMASATSVNVAEGVTRRKLYGVFGTVTLSVADQLFVNLSGRNDWSSTLPKANNSFFYPATSVGWDFTQTFDIDNPIFSYGKLRASWGQVGNDAPFAVTNSGFAQSRVRDGWTLPQGVIFPALGLNAFNPDGLLGNDQLKAETTTTMEFGADLQFFNGRIGLDVTYFDATTTDAILNIDIPSASGWQQRAVNSAELRNYGIEAALTANIISTGNFNYDATLNFTHIRNKVEKLAEGIPFITIDPFGTQRIAEGEPFGIFYGTRFLRDDQGRVVINPANGLPFEDPNEGIVGNPNPDFLLGFRNTFTWKGLKLSFLLDIRQGGDVYNGTKGVLNNFGVGAETLDRNEQVVFDGVLGQVQDDGTIVATEQPNTIEVVKGGTDGGTNYYQNYGFVNLTELTIEDGSWIRMRDLSLNYKLPTQWLESSPFRDINVGFIARNLFLFTDYTGIDPETNLTGASSNVIGYDYFNNPNTKSYGVSVGLTF</sequence>
<evidence type="ECO:0000259" key="14">
    <source>
        <dbReference type="Pfam" id="PF07715"/>
    </source>
</evidence>
<dbReference type="InterPro" id="IPR012910">
    <property type="entry name" value="Plug_dom"/>
</dbReference>
<dbReference type="Gene3D" id="2.170.130.10">
    <property type="entry name" value="TonB-dependent receptor, plug domain"/>
    <property type="match status" value="1"/>
</dbReference>
<feature type="domain" description="TonB-dependent receptor-like beta-barrel" evidence="13">
    <location>
        <begin position="450"/>
        <end position="1010"/>
    </location>
</feature>
<dbReference type="InterPro" id="IPR036942">
    <property type="entry name" value="Beta-barrel_TonB_sf"/>
</dbReference>
<evidence type="ECO:0000256" key="2">
    <source>
        <dbReference type="ARBA" id="ARBA00022448"/>
    </source>
</evidence>
<proteinExistence type="inferred from homology"/>
<dbReference type="PANTHER" id="PTHR30069">
    <property type="entry name" value="TONB-DEPENDENT OUTER MEMBRANE RECEPTOR"/>
    <property type="match status" value="1"/>
</dbReference>
<feature type="signal peptide" evidence="12">
    <location>
        <begin position="1"/>
        <end position="22"/>
    </location>
</feature>
<comment type="similarity">
    <text evidence="10 11">Belongs to the TonB-dependent receptor family.</text>
</comment>
<dbReference type="EMBL" id="CP120682">
    <property type="protein sequence ID" value="WKN37063.1"/>
    <property type="molecule type" value="Genomic_DNA"/>
</dbReference>
<dbReference type="Gene3D" id="2.60.40.1120">
    <property type="entry name" value="Carboxypeptidase-like, regulatory domain"/>
    <property type="match status" value="1"/>
</dbReference>
<evidence type="ECO:0000256" key="11">
    <source>
        <dbReference type="RuleBase" id="RU003357"/>
    </source>
</evidence>
<keyword evidence="3 10" id="KW-1134">Transmembrane beta strand</keyword>
<dbReference type="InterPro" id="IPR000531">
    <property type="entry name" value="Beta-barrel_TonB"/>
</dbReference>
<evidence type="ECO:0000256" key="8">
    <source>
        <dbReference type="ARBA" id="ARBA00023170"/>
    </source>
</evidence>
<dbReference type="GO" id="GO:0009279">
    <property type="term" value="C:cell outer membrane"/>
    <property type="evidence" value="ECO:0007669"/>
    <property type="project" value="UniProtKB-SubCell"/>
</dbReference>
<evidence type="ECO:0000256" key="7">
    <source>
        <dbReference type="ARBA" id="ARBA00023136"/>
    </source>
</evidence>
<evidence type="ECO:0000256" key="6">
    <source>
        <dbReference type="ARBA" id="ARBA00023077"/>
    </source>
</evidence>
<evidence type="ECO:0000256" key="5">
    <source>
        <dbReference type="ARBA" id="ARBA00022729"/>
    </source>
</evidence>
<dbReference type="SUPFAM" id="SSF56935">
    <property type="entry name" value="Porins"/>
    <property type="match status" value="1"/>
</dbReference>
<evidence type="ECO:0000256" key="10">
    <source>
        <dbReference type="PROSITE-ProRule" id="PRU01360"/>
    </source>
</evidence>
<reference evidence="15" key="1">
    <citation type="journal article" date="2023" name="Comput. Struct. Biotechnol. J.">
        <title>Discovery of a novel marine Bacteroidetes with a rich repertoire of carbohydrate-active enzymes.</title>
        <authorList>
            <person name="Chen B."/>
            <person name="Liu G."/>
            <person name="Chen Q."/>
            <person name="Wang H."/>
            <person name="Liu L."/>
            <person name="Tang K."/>
        </authorList>
    </citation>
    <scope>NUCLEOTIDE SEQUENCE</scope>
    <source>
        <strain evidence="15">TK19036</strain>
    </source>
</reference>
<evidence type="ECO:0000259" key="13">
    <source>
        <dbReference type="Pfam" id="PF00593"/>
    </source>
</evidence>
<dbReference type="AlphaFoldDB" id="A0AA49GMS4"/>
<dbReference type="InterPro" id="IPR039426">
    <property type="entry name" value="TonB-dep_rcpt-like"/>
</dbReference>
<gene>
    <name evidence="15" type="ORF">K4G66_32350</name>
</gene>
<evidence type="ECO:0000313" key="15">
    <source>
        <dbReference type="EMBL" id="WKN37063.1"/>
    </source>
</evidence>
<name>A0AA49GMS4_9BACT</name>
<keyword evidence="6 11" id="KW-0798">TonB box</keyword>
<organism evidence="15">
    <name type="scientific">Roseihalotalea indica</name>
    <dbReference type="NCBI Taxonomy" id="2867963"/>
    <lineage>
        <taxon>Bacteria</taxon>
        <taxon>Pseudomonadati</taxon>
        <taxon>Bacteroidota</taxon>
        <taxon>Cytophagia</taxon>
        <taxon>Cytophagales</taxon>
        <taxon>Catalimonadaceae</taxon>
        <taxon>Roseihalotalea</taxon>
    </lineage>
</organism>
<comment type="subcellular location">
    <subcellularLocation>
        <location evidence="1 10">Cell outer membrane</location>
        <topology evidence="1 10">Multi-pass membrane protein</topology>
    </subcellularLocation>
</comment>
<dbReference type="PANTHER" id="PTHR30069:SF29">
    <property type="entry name" value="HEMOGLOBIN AND HEMOGLOBIN-HAPTOGLOBIN-BINDING PROTEIN 1-RELATED"/>
    <property type="match status" value="1"/>
</dbReference>
<dbReference type="NCBIfam" id="TIGR04056">
    <property type="entry name" value="OMP_RagA_SusC"/>
    <property type="match status" value="1"/>
</dbReference>
<keyword evidence="8" id="KW-0675">Receptor</keyword>
<keyword evidence="9 10" id="KW-0998">Cell outer membrane</keyword>
<evidence type="ECO:0000256" key="1">
    <source>
        <dbReference type="ARBA" id="ARBA00004571"/>
    </source>
</evidence>
<dbReference type="InterPro" id="IPR023996">
    <property type="entry name" value="TonB-dep_OMP_SusC/RagA"/>
</dbReference>
<dbReference type="InterPro" id="IPR023997">
    <property type="entry name" value="TonB-dep_OMP_SusC/RagA_CS"/>
</dbReference>
<accession>A0AA49GMS4</accession>
<keyword evidence="2 10" id="KW-0813">Transport</keyword>
<dbReference type="PROSITE" id="PS52016">
    <property type="entry name" value="TONB_DEPENDENT_REC_3"/>
    <property type="match status" value="1"/>
</dbReference>
<dbReference type="InterPro" id="IPR037066">
    <property type="entry name" value="Plug_dom_sf"/>
</dbReference>
<dbReference type="Pfam" id="PF07715">
    <property type="entry name" value="Plug"/>
    <property type="match status" value="1"/>
</dbReference>
<keyword evidence="5 12" id="KW-0732">Signal</keyword>